<organism evidence="2 3">
    <name type="scientific">Halobellus rarus</name>
    <dbReference type="NCBI Taxonomy" id="1126237"/>
    <lineage>
        <taxon>Archaea</taxon>
        <taxon>Methanobacteriati</taxon>
        <taxon>Methanobacteriota</taxon>
        <taxon>Stenosarchaea group</taxon>
        <taxon>Halobacteria</taxon>
        <taxon>Halobacteriales</taxon>
        <taxon>Haloferacaceae</taxon>
        <taxon>Halobellus</taxon>
    </lineage>
</organism>
<sequence>MSERFLLDAMLGKLATYLRMCGYDAAYVLDRDVAEESDTETEADPSDDAIATWAEQSDRTLLTRDVDLAARVDEAVLLSSRDVREQLRTLHLAGYELTLEAQPRRCSTCNGELRAVAAGESLPAYAPDPGETDCWRCRECGQVFWRGSHWDDVAATLADVKE</sequence>
<accession>A0ABD6CJV1</accession>
<protein>
    <submittedName>
        <fullName evidence="2">Mut7-C RNAse domain-containing protein</fullName>
    </submittedName>
</protein>
<reference evidence="2 3" key="1">
    <citation type="journal article" date="2019" name="Int. J. Syst. Evol. Microbiol.">
        <title>The Global Catalogue of Microorganisms (GCM) 10K type strain sequencing project: providing services to taxonomists for standard genome sequencing and annotation.</title>
        <authorList>
            <consortium name="The Broad Institute Genomics Platform"/>
            <consortium name="The Broad Institute Genome Sequencing Center for Infectious Disease"/>
            <person name="Wu L."/>
            <person name="Ma J."/>
        </authorList>
    </citation>
    <scope>NUCLEOTIDE SEQUENCE [LARGE SCALE GENOMIC DNA]</scope>
    <source>
        <strain evidence="2 3">CGMCC 1.12121</strain>
    </source>
</reference>
<dbReference type="EMBL" id="JBHUDK010000002">
    <property type="protein sequence ID" value="MFD1597551.1"/>
    <property type="molecule type" value="Genomic_DNA"/>
</dbReference>
<comment type="caution">
    <text evidence="2">The sequence shown here is derived from an EMBL/GenBank/DDBJ whole genome shotgun (WGS) entry which is preliminary data.</text>
</comment>
<keyword evidence="3" id="KW-1185">Reference proteome</keyword>
<evidence type="ECO:0000313" key="3">
    <source>
        <dbReference type="Proteomes" id="UP001597085"/>
    </source>
</evidence>
<dbReference type="Proteomes" id="UP001597085">
    <property type="component" value="Unassembled WGS sequence"/>
</dbReference>
<evidence type="ECO:0000313" key="2">
    <source>
        <dbReference type="EMBL" id="MFD1597551.1"/>
    </source>
</evidence>
<dbReference type="PANTHER" id="PTHR39081">
    <property type="entry name" value="MUT7-C DOMAIN-CONTAINING PROTEIN"/>
    <property type="match status" value="1"/>
</dbReference>
<evidence type="ECO:0000259" key="1">
    <source>
        <dbReference type="Pfam" id="PF01927"/>
    </source>
</evidence>
<name>A0ABD6CJV1_9EURY</name>
<feature type="domain" description="Mut7-C RNAse" evidence="1">
    <location>
        <begin position="4"/>
        <end position="156"/>
    </location>
</feature>
<proteinExistence type="predicted"/>
<gene>
    <name evidence="2" type="ORF">ACFSBX_01045</name>
</gene>
<dbReference type="Pfam" id="PF01927">
    <property type="entry name" value="Mut7-C"/>
    <property type="match status" value="1"/>
</dbReference>
<dbReference type="PANTHER" id="PTHR39081:SF1">
    <property type="entry name" value="MUT7-C RNASE DOMAIN-CONTAINING PROTEIN"/>
    <property type="match status" value="1"/>
</dbReference>
<dbReference type="InterPro" id="IPR002782">
    <property type="entry name" value="Mut7-C_RNAse_dom"/>
</dbReference>
<dbReference type="RefSeq" id="WP_256421573.1">
    <property type="nucleotide sequence ID" value="NZ_JANHDI010000008.1"/>
</dbReference>
<dbReference type="AlphaFoldDB" id="A0ABD6CJV1"/>